<organism evidence="1">
    <name type="scientific">Arabidopsis thaliana</name>
    <name type="common">Mouse-ear cress</name>
    <dbReference type="NCBI Taxonomy" id="3702"/>
    <lineage>
        <taxon>Eukaryota</taxon>
        <taxon>Viridiplantae</taxon>
        <taxon>Streptophyta</taxon>
        <taxon>Embryophyta</taxon>
        <taxon>Tracheophyta</taxon>
        <taxon>Spermatophyta</taxon>
        <taxon>Magnoliopsida</taxon>
        <taxon>eudicotyledons</taxon>
        <taxon>Gunneridae</taxon>
        <taxon>Pentapetalae</taxon>
        <taxon>rosids</taxon>
        <taxon>malvids</taxon>
        <taxon>Brassicales</taxon>
        <taxon>Brassicaceae</taxon>
        <taxon>Camelineae</taxon>
        <taxon>Arabidopsis</taxon>
    </lineage>
</organism>
<accession>Q9LHT6</accession>
<reference evidence="1" key="2">
    <citation type="submission" date="2000-05" db="EMBL/GenBank/DDBJ databases">
        <title>Structural analysis of Arabidopsis thaliana chromosome 5. XI.</title>
        <authorList>
            <person name="Kaneko T."/>
            <person name="Katoh T."/>
            <person name="Asamizu E."/>
            <person name="Sato S."/>
            <person name="Nakamura Y."/>
            <person name="Kotani H."/>
            <person name="Tabata S."/>
        </authorList>
    </citation>
    <scope>NUCLEOTIDE SEQUENCE</scope>
</reference>
<evidence type="ECO:0000313" key="1">
    <source>
        <dbReference type="EMBL" id="BAA97548.1"/>
    </source>
</evidence>
<sequence>MERSLQRQDVHQQPQDNVSIHLNNQIQDLFGYNNKGSYKIIAGCRLKEHPTKTLWTMHDFASNAWKYLKSVSGSVIVRKEKRLN</sequence>
<name>Q9LHT6_ARATH</name>
<reference key="1">
    <citation type="journal article" date="2000" name="Nature">
        <title>Sequence and analysis of chromosome 5 of the plant Arabidopsis thaliana.</title>
        <authorList>
            <consortium name="Kazusa DNA Research Institute"/>
            <consortium name="Cold Spring Harbor and Washington University in St Louis Sequencing Consortium"/>
            <consortium name="European Union Arabidopsis Genome Sequencing Consortium"/>
            <person name="Tabata S."/>
            <person name="Kaneko T."/>
            <person name="Nakamura Y."/>
            <person name="Kotani H."/>
            <person name="Kato T."/>
            <person name="Asamizu E."/>
            <person name="Miyajima N."/>
            <person name="Sasamoto S."/>
            <person name="Kimura T."/>
            <person name="Hosouchi T."/>
            <person name="Kawashima K."/>
            <person name="Kohara M."/>
            <person name="Matsumoto M."/>
            <person name="Matsuno A."/>
            <person name="Muraki A."/>
            <person name="Nakayama S."/>
            <person name="Nakazaki N."/>
            <person name="Naruo K."/>
            <person name="Okumura S."/>
            <person name="Shinpo S."/>
            <person name="Takeuchi C."/>
            <person name="Wada T."/>
            <person name="Watanabe A."/>
            <person name="Yamada M."/>
            <person name="Yasuda M."/>
            <person name="Sato S."/>
            <person name="de la Bastide M."/>
            <person name="Huang E."/>
            <person name="Spiegel L."/>
            <person name="Gnoj L."/>
            <person name="O'Shaughnessy A."/>
            <person name="Preston R."/>
            <person name="Habermann K."/>
            <person name="Murray J."/>
            <person name="Johnson D."/>
            <person name="Rohlfing T."/>
            <person name="Nelson J."/>
            <person name="Stoneking T."/>
            <person name="Pepin K."/>
            <person name="Spieth J."/>
            <person name="Sekhon M."/>
            <person name="Armstrong J."/>
            <person name="Becker M."/>
            <person name="Belter E."/>
            <person name="Cordum H."/>
            <person name="Cordes M."/>
            <person name="Courtney L."/>
            <person name="Courtney W."/>
            <person name="Dante M."/>
            <person name="Du H."/>
            <person name="Edwards J."/>
            <person name="Fryman J."/>
            <person name="Haakensen B."/>
            <person name="Lamar E."/>
            <person name="Latreille P."/>
            <person name="Leonard S."/>
            <person name="Meyer R."/>
            <person name="Mulvaney E."/>
            <person name="Ozersky P."/>
            <person name="Riley A."/>
            <person name="Strowmatt C."/>
            <person name="Wagner-McPherson C."/>
            <person name="Wollam A."/>
            <person name="Yoakum M."/>
            <person name="Bell M."/>
            <person name="Dedhia N."/>
            <person name="Parnell L."/>
            <person name="Shah R."/>
            <person name="Rodriguez M."/>
            <person name="See L.H."/>
            <person name="Vil D."/>
            <person name="Baker J."/>
            <person name="Kirchoff K."/>
            <person name="Toth K."/>
            <person name="King L."/>
            <person name="Bahret A."/>
            <person name="Miller B."/>
            <person name="Marra M."/>
            <person name="Martienssen R."/>
            <person name="McCombie W.R."/>
            <person name="Wilson R.K."/>
            <person name="Murphy G."/>
            <person name="Bancroft I."/>
            <person name="Volckaert G."/>
            <person name="Wambutt R."/>
            <person name="Dusterhoft A."/>
            <person name="Stiekema W."/>
            <person name="Pohl T."/>
            <person name="Entian K.D."/>
            <person name="Terryn N."/>
            <person name="Hartley N."/>
            <person name="Bent E."/>
            <person name="Johnson S."/>
            <person name="Langham S.A."/>
            <person name="McCullagh B."/>
            <person name="Robben J."/>
            <person name="Grymonprez B."/>
            <person name="Zimmermann W."/>
            <person name="Ramsperger U."/>
            <person name="Wedler H."/>
            <person name="Balke K."/>
            <person name="Wedler E."/>
            <person name="Peters S."/>
            <person name="van Staveren M."/>
            <person name="Dirkse W."/>
            <person name="Mooijman P."/>
            <person name="Lankhorst R.K."/>
            <person name="Weitzenegger T."/>
            <person name="Bothe G."/>
            <person name="Rose M."/>
            <person name="Hauf J."/>
            <person name="Berneiser S."/>
            <person name="Hempel S."/>
            <person name="Feldpausch M."/>
            <person name="Lamberth S."/>
            <person name="Villarroel R."/>
            <person name="Gielen J."/>
            <person name="Ardiles W."/>
            <person name="Bents O."/>
            <person name="Lemcke K."/>
            <person name="Kolesov G."/>
            <person name="Mayer K."/>
            <person name="Rudd S."/>
            <person name="Schoof H."/>
            <person name="Schueller C."/>
            <person name="Zaccaria P."/>
            <person name="Mewes H.W."/>
            <person name="Bevan M."/>
            <person name="Fransz P."/>
        </authorList>
    </citation>
    <scope>NUCLEOTIDE SEQUENCE [LARGE SCALE GENOMIC DNA]</scope>
    <source>
        <strain>cv. Columbia</strain>
    </source>
</reference>
<proteinExistence type="predicted"/>
<dbReference type="EMBL" id="AP002029">
    <property type="protein sequence ID" value="BAA97548.1"/>
    <property type="molecule type" value="Genomic_DNA"/>
</dbReference>
<dbReference type="AlphaFoldDB" id="Q9LHT6"/>
<protein>
    <submittedName>
        <fullName evidence="1">Uncharacterized protein</fullName>
    </submittedName>
</protein>